<accession>A0AAV1AU68</accession>
<name>A0AAV1AU68_VICFA</name>
<dbReference type="EMBL" id="OX451740">
    <property type="protein sequence ID" value="CAI8612564.1"/>
    <property type="molecule type" value="Genomic_DNA"/>
</dbReference>
<keyword evidence="2" id="KW-1185">Reference proteome</keyword>
<dbReference type="Proteomes" id="UP001157006">
    <property type="component" value="Chromosome 5"/>
</dbReference>
<evidence type="ECO:0000313" key="2">
    <source>
        <dbReference type="Proteomes" id="UP001157006"/>
    </source>
</evidence>
<protein>
    <submittedName>
        <fullName evidence="1">Uncharacterized protein</fullName>
    </submittedName>
</protein>
<organism evidence="1 2">
    <name type="scientific">Vicia faba</name>
    <name type="common">Broad bean</name>
    <name type="synonym">Faba vulgaris</name>
    <dbReference type="NCBI Taxonomy" id="3906"/>
    <lineage>
        <taxon>Eukaryota</taxon>
        <taxon>Viridiplantae</taxon>
        <taxon>Streptophyta</taxon>
        <taxon>Embryophyta</taxon>
        <taxon>Tracheophyta</taxon>
        <taxon>Spermatophyta</taxon>
        <taxon>Magnoliopsida</taxon>
        <taxon>eudicotyledons</taxon>
        <taxon>Gunneridae</taxon>
        <taxon>Pentapetalae</taxon>
        <taxon>rosids</taxon>
        <taxon>fabids</taxon>
        <taxon>Fabales</taxon>
        <taxon>Fabaceae</taxon>
        <taxon>Papilionoideae</taxon>
        <taxon>50 kb inversion clade</taxon>
        <taxon>NPAAA clade</taxon>
        <taxon>Hologalegina</taxon>
        <taxon>IRL clade</taxon>
        <taxon>Fabeae</taxon>
        <taxon>Vicia</taxon>
    </lineage>
</organism>
<sequence>MRGGYREEGGKGISRKKTHKIFPLLSPFDPSSLPSTIIIIRTQLQTPSSSIESTLRSAQCSSASVHNLADSSLFRDLSQSPTVPSGYFNFKFPSSLLSALFQHSNTPS</sequence>
<proteinExistence type="predicted"/>
<dbReference type="AlphaFoldDB" id="A0AAV1AU68"/>
<gene>
    <name evidence="1" type="ORF">VFH_V040160</name>
</gene>
<evidence type="ECO:0000313" key="1">
    <source>
        <dbReference type="EMBL" id="CAI8612564.1"/>
    </source>
</evidence>
<reference evidence="1 2" key="1">
    <citation type="submission" date="2023-01" db="EMBL/GenBank/DDBJ databases">
        <authorList>
            <person name="Kreplak J."/>
        </authorList>
    </citation>
    <scope>NUCLEOTIDE SEQUENCE [LARGE SCALE GENOMIC DNA]</scope>
</reference>